<proteinExistence type="predicted"/>
<organism evidence="1 2">
    <name type="scientific">Portunus trituberculatus</name>
    <name type="common">Swimming crab</name>
    <name type="synonym">Neptunus trituberculatus</name>
    <dbReference type="NCBI Taxonomy" id="210409"/>
    <lineage>
        <taxon>Eukaryota</taxon>
        <taxon>Metazoa</taxon>
        <taxon>Ecdysozoa</taxon>
        <taxon>Arthropoda</taxon>
        <taxon>Crustacea</taxon>
        <taxon>Multicrustacea</taxon>
        <taxon>Malacostraca</taxon>
        <taxon>Eumalacostraca</taxon>
        <taxon>Eucarida</taxon>
        <taxon>Decapoda</taxon>
        <taxon>Pleocyemata</taxon>
        <taxon>Brachyura</taxon>
        <taxon>Eubrachyura</taxon>
        <taxon>Portunoidea</taxon>
        <taxon>Portunidae</taxon>
        <taxon>Portuninae</taxon>
        <taxon>Portunus</taxon>
    </lineage>
</organism>
<comment type="caution">
    <text evidence="1">The sequence shown here is derived from an EMBL/GenBank/DDBJ whole genome shotgun (WGS) entry which is preliminary data.</text>
</comment>
<accession>A0A5B7GD85</accession>
<dbReference type="AlphaFoldDB" id="A0A5B7GD85"/>
<dbReference type="EMBL" id="VSRR010013272">
    <property type="protein sequence ID" value="MPC55549.1"/>
    <property type="molecule type" value="Genomic_DNA"/>
</dbReference>
<protein>
    <submittedName>
        <fullName evidence="1">Uncharacterized protein</fullName>
    </submittedName>
</protein>
<gene>
    <name evidence="1" type="ORF">E2C01_049488</name>
</gene>
<dbReference type="Proteomes" id="UP000324222">
    <property type="component" value="Unassembled WGS sequence"/>
</dbReference>
<evidence type="ECO:0000313" key="2">
    <source>
        <dbReference type="Proteomes" id="UP000324222"/>
    </source>
</evidence>
<evidence type="ECO:0000313" key="1">
    <source>
        <dbReference type="EMBL" id="MPC55549.1"/>
    </source>
</evidence>
<reference evidence="1 2" key="1">
    <citation type="submission" date="2019-05" db="EMBL/GenBank/DDBJ databases">
        <title>Another draft genome of Portunus trituberculatus and its Hox gene families provides insights of decapod evolution.</title>
        <authorList>
            <person name="Jeong J.-H."/>
            <person name="Song I."/>
            <person name="Kim S."/>
            <person name="Choi T."/>
            <person name="Kim D."/>
            <person name="Ryu S."/>
            <person name="Kim W."/>
        </authorList>
    </citation>
    <scope>NUCLEOTIDE SEQUENCE [LARGE SCALE GENOMIC DNA]</scope>
    <source>
        <tissue evidence="1">Muscle</tissue>
    </source>
</reference>
<sequence length="95" mass="10733">MGEGIIGRLDLVDFGVEVLVRKGFVCADNRDEVRAMAMLQDTGGTPFLKGHPAATRWALLCMMMWVYYLRVTCDHLVRKGLRGEARRMSVLLSFL</sequence>
<keyword evidence="2" id="KW-1185">Reference proteome</keyword>
<name>A0A5B7GD85_PORTR</name>